<keyword evidence="1" id="KW-0812">Transmembrane</keyword>
<keyword evidence="1" id="KW-1133">Transmembrane helix</keyword>
<organism evidence="2 3">
    <name type="scientific">Caedimonas varicaedens</name>
    <dbReference type="NCBI Taxonomy" id="1629334"/>
    <lineage>
        <taxon>Bacteria</taxon>
        <taxon>Pseudomonadati</taxon>
        <taxon>Pseudomonadota</taxon>
        <taxon>Alphaproteobacteria</taxon>
        <taxon>Holosporales</taxon>
        <taxon>Caedimonadaceae</taxon>
        <taxon>Caedimonas</taxon>
    </lineage>
</organism>
<dbReference type="EMBL" id="BBVC01000025">
    <property type="protein sequence ID" value="GAO98137.1"/>
    <property type="molecule type" value="Genomic_DNA"/>
</dbReference>
<comment type="caution">
    <text evidence="2">The sequence shown here is derived from an EMBL/GenBank/DDBJ whole genome shotgun (WGS) entry which is preliminary data.</text>
</comment>
<sequence length="61" mass="7053">MCLRGGGAINDMVTDNEDPQLIAMHERLLNIWTYTEICFIAMFVISLCLWVYISKIKQTKT</sequence>
<evidence type="ECO:0000256" key="1">
    <source>
        <dbReference type="SAM" id="Phobius"/>
    </source>
</evidence>
<reference evidence="2 3" key="1">
    <citation type="submission" date="2015-03" db="EMBL/GenBank/DDBJ databases">
        <title>Caedibacter varicaedens, whole genome shotgun sequence.</title>
        <authorList>
            <person name="Suzuki H."/>
            <person name="Dapper A.L."/>
            <person name="Gibson A.K."/>
            <person name="Jackson C."/>
            <person name="Lee H."/>
            <person name="Pejaver V.R."/>
            <person name="Doak T."/>
            <person name="Lynch M."/>
        </authorList>
    </citation>
    <scope>NUCLEOTIDE SEQUENCE [LARGE SCALE GENOMIC DNA]</scope>
</reference>
<feature type="transmembrane region" description="Helical" evidence="1">
    <location>
        <begin position="31"/>
        <end position="53"/>
    </location>
</feature>
<keyword evidence="1" id="KW-0472">Membrane</keyword>
<evidence type="ECO:0000313" key="2">
    <source>
        <dbReference type="EMBL" id="GAO98137.1"/>
    </source>
</evidence>
<gene>
    <name evidence="2" type="ORF">Cva_00785</name>
</gene>
<proteinExistence type="predicted"/>
<name>A0A0K8MCE5_9PROT</name>
<protein>
    <submittedName>
        <fullName evidence="2">Uncharacterized protein</fullName>
    </submittedName>
</protein>
<dbReference type="Proteomes" id="UP000036771">
    <property type="component" value="Unassembled WGS sequence"/>
</dbReference>
<evidence type="ECO:0000313" key="3">
    <source>
        <dbReference type="Proteomes" id="UP000036771"/>
    </source>
</evidence>
<accession>A0A0K8MCE5</accession>
<dbReference type="AlphaFoldDB" id="A0A0K8MCE5"/>
<keyword evidence="3" id="KW-1185">Reference proteome</keyword>